<comment type="caution">
    <text evidence="1">The sequence shown here is derived from an EMBL/GenBank/DDBJ whole genome shotgun (WGS) entry which is preliminary data.</text>
</comment>
<dbReference type="Proteomes" id="UP000249165">
    <property type="component" value="Unassembled WGS sequence"/>
</dbReference>
<sequence length="83" mass="9218">MHVALESRGVCPGLVCRTAFSRTPAPSRWQEDLLQAQPENPTTPGTISSCAGTEWVANDEKENAGIEVRRWRRIRDSSFVPPP</sequence>
<proteinExistence type="predicted"/>
<evidence type="ECO:0000313" key="2">
    <source>
        <dbReference type="Proteomes" id="UP000249165"/>
    </source>
</evidence>
<gene>
    <name evidence="1" type="ORF">ATI53_102524</name>
</gene>
<organism evidence="1 2">
    <name type="scientific">Salipiger aestuarii</name>
    <dbReference type="NCBI Taxonomy" id="568098"/>
    <lineage>
        <taxon>Bacteria</taxon>
        <taxon>Pseudomonadati</taxon>
        <taxon>Pseudomonadota</taxon>
        <taxon>Alphaproteobacteria</taxon>
        <taxon>Rhodobacterales</taxon>
        <taxon>Roseobacteraceae</taxon>
        <taxon>Salipiger</taxon>
    </lineage>
</organism>
<dbReference type="EMBL" id="QLMG01000025">
    <property type="protein sequence ID" value="RAK15123.1"/>
    <property type="molecule type" value="Genomic_DNA"/>
</dbReference>
<accession>A0A327Y284</accession>
<dbReference type="AlphaFoldDB" id="A0A327Y284"/>
<name>A0A327Y284_9RHOB</name>
<evidence type="ECO:0000313" key="1">
    <source>
        <dbReference type="EMBL" id="RAK15123.1"/>
    </source>
</evidence>
<reference evidence="1 2" key="1">
    <citation type="submission" date="2018-06" db="EMBL/GenBank/DDBJ databases">
        <title>Genomic Encyclopedia of Archaeal and Bacterial Type Strains, Phase II (KMG-II): from individual species to whole genera.</title>
        <authorList>
            <person name="Goeker M."/>
        </authorList>
    </citation>
    <scope>NUCLEOTIDE SEQUENCE [LARGE SCALE GENOMIC DNA]</scope>
    <source>
        <strain evidence="1 2">DSM 22011</strain>
    </source>
</reference>
<keyword evidence="2" id="KW-1185">Reference proteome</keyword>
<protein>
    <submittedName>
        <fullName evidence="1">Uncharacterized protein</fullName>
    </submittedName>
</protein>